<evidence type="ECO:0000256" key="1">
    <source>
        <dbReference type="SAM" id="Phobius"/>
    </source>
</evidence>
<feature type="transmembrane region" description="Helical" evidence="1">
    <location>
        <begin position="43"/>
        <end position="60"/>
    </location>
</feature>
<evidence type="ECO:0000313" key="3">
    <source>
        <dbReference type="Proteomes" id="UP000054709"/>
    </source>
</evidence>
<evidence type="ECO:0008006" key="4">
    <source>
        <dbReference type="Google" id="ProtNLM"/>
    </source>
</evidence>
<keyword evidence="3" id="KW-1185">Reference proteome</keyword>
<accession>A0A0W1B2J9</accession>
<organism evidence="2 3">
    <name type="scientific">Paenibacillus etheri</name>
    <dbReference type="NCBI Taxonomy" id="1306852"/>
    <lineage>
        <taxon>Bacteria</taxon>
        <taxon>Bacillati</taxon>
        <taxon>Bacillota</taxon>
        <taxon>Bacilli</taxon>
        <taxon>Bacillales</taxon>
        <taxon>Paenibacillaceae</taxon>
        <taxon>Paenibacillus</taxon>
    </lineage>
</organism>
<protein>
    <recommendedName>
        <fullName evidence="4">DUF2069 domain-containing protein</fullName>
    </recommendedName>
</protein>
<dbReference type="Proteomes" id="UP000054709">
    <property type="component" value="Unassembled WGS sequence"/>
</dbReference>
<dbReference type="AlphaFoldDB" id="A0A0W1B2J9"/>
<proteinExistence type="predicted"/>
<keyword evidence="1" id="KW-0472">Membrane</keyword>
<comment type="caution">
    <text evidence="2">The sequence shown here is derived from an EMBL/GenBank/DDBJ whole genome shotgun (WGS) entry which is preliminary data.</text>
</comment>
<keyword evidence="1" id="KW-1133">Transmembrane helix</keyword>
<feature type="transmembrane region" description="Helical" evidence="1">
    <location>
        <begin position="12"/>
        <end position="31"/>
    </location>
</feature>
<keyword evidence="1" id="KW-0812">Transmembrane</keyword>
<feature type="transmembrane region" description="Helical" evidence="1">
    <location>
        <begin position="91"/>
        <end position="110"/>
    </location>
</feature>
<gene>
    <name evidence="2" type="ORF">UQ64_08615</name>
</gene>
<dbReference type="EMBL" id="LCZJ02000017">
    <property type="protein sequence ID" value="KTD87805.1"/>
    <property type="molecule type" value="Genomic_DNA"/>
</dbReference>
<reference evidence="2 3" key="1">
    <citation type="journal article" date="2015" name="Int. Biodeterior. Biodegradation">
        <title>Physiological and genetic screening methods for the isolation of methyl tert-butyl ether-degrading bacteria for bioremediation purposes.</title>
        <authorList>
            <person name="Guisado I.M."/>
            <person name="Purswani J."/>
            <person name="Gonzalez Lopez J."/>
            <person name="Pozo C."/>
        </authorList>
    </citation>
    <scope>NUCLEOTIDE SEQUENCE [LARGE SCALE GENOMIC DNA]</scope>
    <source>
        <strain evidence="2 3">SH7</strain>
    </source>
</reference>
<feature type="transmembrane region" description="Helical" evidence="1">
    <location>
        <begin position="67"/>
        <end position="85"/>
    </location>
</feature>
<evidence type="ECO:0000313" key="2">
    <source>
        <dbReference type="EMBL" id="KTD87805.1"/>
    </source>
</evidence>
<sequence length="114" mass="13118">MEQSINLTIIKLIGYVSSLMAVFLWFIFIFINPYAEVTNQSSIIISMVMLVLPAGLLAIGVSLNRSLLMLLAFIWSFPYSLYMFLTPGIFRLFGITSLMYLLCFVLFRIIKIRF</sequence>
<name>A0A0W1B2J9_9BACL</name>